<accession>A0A0G4PY29</accession>
<evidence type="ECO:0000313" key="1">
    <source>
        <dbReference type="EMBL" id="CRL31371.1"/>
    </source>
</evidence>
<name>A0A0G4PY29_PENC3</name>
<protein>
    <submittedName>
        <fullName evidence="1">Str. FM013</fullName>
    </submittedName>
</protein>
<evidence type="ECO:0000313" key="2">
    <source>
        <dbReference type="Proteomes" id="UP000053732"/>
    </source>
</evidence>
<proteinExistence type="predicted"/>
<keyword evidence="2" id="KW-1185">Reference proteome</keyword>
<dbReference type="Proteomes" id="UP000053732">
    <property type="component" value="Unassembled WGS sequence"/>
</dbReference>
<dbReference type="EMBL" id="HG793276">
    <property type="protein sequence ID" value="CRL31371.1"/>
    <property type="molecule type" value="Genomic_DNA"/>
</dbReference>
<reference evidence="1 2" key="1">
    <citation type="journal article" date="2014" name="Nat. Commun.">
        <title>Multiple recent horizontal transfers of a large genomic region in cheese making fungi.</title>
        <authorList>
            <person name="Cheeseman K."/>
            <person name="Ropars J."/>
            <person name="Renault P."/>
            <person name="Dupont J."/>
            <person name="Gouzy J."/>
            <person name="Branca A."/>
            <person name="Abraham A.L."/>
            <person name="Ceppi M."/>
            <person name="Conseiller E."/>
            <person name="Debuchy R."/>
            <person name="Malagnac F."/>
            <person name="Goarin A."/>
            <person name="Silar P."/>
            <person name="Lacoste S."/>
            <person name="Sallet E."/>
            <person name="Bensimon A."/>
            <person name="Giraud T."/>
            <person name="Brygoo Y."/>
        </authorList>
    </citation>
    <scope>NUCLEOTIDE SEQUENCE [LARGE SCALE GENOMIC DNA]</scope>
    <source>
        <strain evidence="2">FM 013</strain>
    </source>
</reference>
<dbReference type="AlphaFoldDB" id="A0A0G4PY29"/>
<sequence length="40" mass="4500">MEPMLKEIRGIMPSQVLGLERRVCVWKAVAIRPLVLGPVI</sequence>
<organism evidence="1 2">
    <name type="scientific">Penicillium camemberti (strain FM 013)</name>
    <dbReference type="NCBI Taxonomy" id="1429867"/>
    <lineage>
        <taxon>Eukaryota</taxon>
        <taxon>Fungi</taxon>
        <taxon>Dikarya</taxon>
        <taxon>Ascomycota</taxon>
        <taxon>Pezizomycotina</taxon>
        <taxon>Eurotiomycetes</taxon>
        <taxon>Eurotiomycetidae</taxon>
        <taxon>Eurotiales</taxon>
        <taxon>Aspergillaceae</taxon>
        <taxon>Penicillium</taxon>
    </lineage>
</organism>
<gene>
    <name evidence="1" type="ORF">PCAMFM013_S146g000001</name>
</gene>